<evidence type="ECO:0000256" key="1">
    <source>
        <dbReference type="SAM" id="MobiDB-lite"/>
    </source>
</evidence>
<dbReference type="Proteomes" id="UP000886520">
    <property type="component" value="Chromosome 4"/>
</dbReference>
<evidence type="ECO:0000313" key="2">
    <source>
        <dbReference type="EMBL" id="KAI5080479.1"/>
    </source>
</evidence>
<dbReference type="EMBL" id="JABFUD020000004">
    <property type="protein sequence ID" value="KAI5080479.1"/>
    <property type="molecule type" value="Genomic_DNA"/>
</dbReference>
<organism evidence="2 3">
    <name type="scientific">Adiantum capillus-veneris</name>
    <name type="common">Maidenhair fern</name>
    <dbReference type="NCBI Taxonomy" id="13818"/>
    <lineage>
        <taxon>Eukaryota</taxon>
        <taxon>Viridiplantae</taxon>
        <taxon>Streptophyta</taxon>
        <taxon>Embryophyta</taxon>
        <taxon>Tracheophyta</taxon>
        <taxon>Polypodiopsida</taxon>
        <taxon>Polypodiidae</taxon>
        <taxon>Polypodiales</taxon>
        <taxon>Pteridineae</taxon>
        <taxon>Pteridaceae</taxon>
        <taxon>Vittarioideae</taxon>
        <taxon>Adiantum</taxon>
    </lineage>
</organism>
<reference evidence="2" key="1">
    <citation type="submission" date="2021-01" db="EMBL/GenBank/DDBJ databases">
        <title>Adiantum capillus-veneris genome.</title>
        <authorList>
            <person name="Fang Y."/>
            <person name="Liao Q."/>
        </authorList>
    </citation>
    <scope>NUCLEOTIDE SEQUENCE</scope>
    <source>
        <strain evidence="2">H3</strain>
        <tissue evidence="2">Leaf</tissue>
    </source>
</reference>
<sequence length="97" mass="11172">MRASVEEKKKTEEADDKHLSTSSSENCKLEDDERRWQVGKRRDRLAVNEFDAASSVVEAVDKPGEQRRCQRENVCRRLESSEANKAPMVVLKPLRRA</sequence>
<dbReference type="AlphaFoldDB" id="A0A9D4V6J4"/>
<gene>
    <name evidence="2" type="ORF">GOP47_0003662</name>
</gene>
<protein>
    <submittedName>
        <fullName evidence="2">Uncharacterized protein</fullName>
    </submittedName>
</protein>
<comment type="caution">
    <text evidence="2">The sequence shown here is derived from an EMBL/GenBank/DDBJ whole genome shotgun (WGS) entry which is preliminary data.</text>
</comment>
<name>A0A9D4V6J4_ADICA</name>
<feature type="region of interest" description="Disordered" evidence="1">
    <location>
        <begin position="1"/>
        <end position="33"/>
    </location>
</feature>
<keyword evidence="3" id="KW-1185">Reference proteome</keyword>
<accession>A0A9D4V6J4</accession>
<evidence type="ECO:0000313" key="3">
    <source>
        <dbReference type="Proteomes" id="UP000886520"/>
    </source>
</evidence>
<feature type="compositionally biased region" description="Basic and acidic residues" evidence="1">
    <location>
        <begin position="1"/>
        <end position="19"/>
    </location>
</feature>
<proteinExistence type="predicted"/>